<dbReference type="Proteomes" id="UP000288102">
    <property type="component" value="Unassembled WGS sequence"/>
</dbReference>
<organism evidence="1 2">
    <name type="scientific">Flavobacterium cupreum</name>
    <dbReference type="NCBI Taxonomy" id="2133766"/>
    <lineage>
        <taxon>Bacteria</taxon>
        <taxon>Pseudomonadati</taxon>
        <taxon>Bacteroidota</taxon>
        <taxon>Flavobacteriia</taxon>
        <taxon>Flavobacteriales</taxon>
        <taxon>Flavobacteriaceae</taxon>
        <taxon>Flavobacterium</taxon>
    </lineage>
</organism>
<dbReference type="EMBL" id="QWDM01000001">
    <property type="protein sequence ID" value="RUT72320.1"/>
    <property type="molecule type" value="Genomic_DNA"/>
</dbReference>
<dbReference type="OrthoDB" id="1036397at2"/>
<keyword evidence="2" id="KW-1185">Reference proteome</keyword>
<evidence type="ECO:0000313" key="1">
    <source>
        <dbReference type="EMBL" id="RUT72320.1"/>
    </source>
</evidence>
<proteinExistence type="predicted"/>
<sequence>MIEIFKTNVNSKRQSGRILKILKGIFPNASFIFDLEDCDRILRVDHIERIQIRTIQNEIINLGFACEILED</sequence>
<accession>A0A434AD76</accession>
<name>A0A434AD76_9FLAO</name>
<gene>
    <name evidence="1" type="ORF">D0817_01535</name>
</gene>
<protein>
    <recommendedName>
        <fullName evidence="3">Methyltransferase type 11</fullName>
    </recommendedName>
</protein>
<comment type="caution">
    <text evidence="1">The sequence shown here is derived from an EMBL/GenBank/DDBJ whole genome shotgun (WGS) entry which is preliminary data.</text>
</comment>
<reference evidence="2" key="1">
    <citation type="journal article" date="2019" name="Syst. Appl. Microbiol.">
        <title>Flavobacterium circumlabens sp. nov. and Flavobacterium cupreum sp. nov., two psychrotrophic species isolated from Antarctic environmental samples.</title>
        <authorList>
            <person name="Kralova S."/>
            <person name="Busse H.-J."/>
            <person name="Svec P."/>
            <person name="Maslanova I."/>
            <person name="Stankova E."/>
            <person name="Bartak M."/>
            <person name="Sedlacek I."/>
        </authorList>
    </citation>
    <scope>NUCLEOTIDE SEQUENCE [LARGE SCALE GENOMIC DNA]</scope>
    <source>
        <strain evidence="2">CCM 8825</strain>
    </source>
</reference>
<dbReference type="RefSeq" id="WP_127336618.1">
    <property type="nucleotide sequence ID" value="NZ_QWDM01000001.1"/>
</dbReference>
<evidence type="ECO:0000313" key="2">
    <source>
        <dbReference type="Proteomes" id="UP000288102"/>
    </source>
</evidence>
<evidence type="ECO:0008006" key="3">
    <source>
        <dbReference type="Google" id="ProtNLM"/>
    </source>
</evidence>
<dbReference type="AlphaFoldDB" id="A0A434AD76"/>